<dbReference type="OrthoDB" id="551633at2759"/>
<comment type="similarity">
    <text evidence="2">Belongs to the RRP17 family.</text>
</comment>
<name>A0A8J4Y7W6_CHIOP</name>
<evidence type="ECO:0000256" key="3">
    <source>
        <dbReference type="ARBA" id="ARBA00015520"/>
    </source>
</evidence>
<dbReference type="PANTHER" id="PTHR14577:SF0">
    <property type="entry name" value="NUCLEOLAR PROTEIN 12"/>
    <property type="match status" value="1"/>
</dbReference>
<organism evidence="8 9">
    <name type="scientific">Chionoecetes opilio</name>
    <name type="common">Atlantic snow crab</name>
    <name type="synonym">Cancer opilio</name>
    <dbReference type="NCBI Taxonomy" id="41210"/>
    <lineage>
        <taxon>Eukaryota</taxon>
        <taxon>Metazoa</taxon>
        <taxon>Ecdysozoa</taxon>
        <taxon>Arthropoda</taxon>
        <taxon>Crustacea</taxon>
        <taxon>Multicrustacea</taxon>
        <taxon>Malacostraca</taxon>
        <taxon>Eumalacostraca</taxon>
        <taxon>Eucarida</taxon>
        <taxon>Decapoda</taxon>
        <taxon>Pleocyemata</taxon>
        <taxon>Brachyura</taxon>
        <taxon>Eubrachyura</taxon>
        <taxon>Majoidea</taxon>
        <taxon>Majidae</taxon>
        <taxon>Chionoecetes</taxon>
    </lineage>
</organism>
<feature type="coiled-coil region" evidence="6">
    <location>
        <begin position="131"/>
        <end position="162"/>
    </location>
</feature>
<dbReference type="EMBL" id="JACEEZ010010553">
    <property type="protein sequence ID" value="KAG0721783.1"/>
    <property type="molecule type" value="Genomic_DNA"/>
</dbReference>
<reference evidence="8" key="1">
    <citation type="submission" date="2020-07" db="EMBL/GenBank/DDBJ databases">
        <title>The High-quality genome of the commercially important snow crab, Chionoecetes opilio.</title>
        <authorList>
            <person name="Jeong J.-H."/>
            <person name="Ryu S."/>
        </authorList>
    </citation>
    <scope>NUCLEOTIDE SEQUENCE</scope>
    <source>
        <strain evidence="8">MADBK_172401_WGS</strain>
        <tissue evidence="8">Digestive gland</tissue>
    </source>
</reference>
<feature type="compositionally biased region" description="Basic residues" evidence="7">
    <location>
        <begin position="306"/>
        <end position="321"/>
    </location>
</feature>
<evidence type="ECO:0000313" key="9">
    <source>
        <dbReference type="Proteomes" id="UP000770661"/>
    </source>
</evidence>
<comment type="caution">
    <text evidence="8">The sequence shown here is derived from an EMBL/GenBank/DDBJ whole genome shotgun (WGS) entry which is preliminary data.</text>
</comment>
<keyword evidence="5" id="KW-0539">Nucleus</keyword>
<accession>A0A8J4Y7W6</accession>
<feature type="region of interest" description="Disordered" evidence="7">
    <location>
        <begin position="49"/>
        <end position="114"/>
    </location>
</feature>
<dbReference type="Proteomes" id="UP000770661">
    <property type="component" value="Unassembled WGS sequence"/>
</dbReference>
<comment type="subcellular location">
    <subcellularLocation>
        <location evidence="1">Nucleus</location>
        <location evidence="1">Nucleolus</location>
    </subcellularLocation>
</comment>
<feature type="region of interest" description="Disordered" evidence="7">
    <location>
        <begin position="221"/>
        <end position="329"/>
    </location>
</feature>
<feature type="compositionally biased region" description="Acidic residues" evidence="7">
    <location>
        <begin position="179"/>
        <end position="189"/>
    </location>
</feature>
<evidence type="ECO:0000256" key="4">
    <source>
        <dbReference type="ARBA" id="ARBA00023054"/>
    </source>
</evidence>
<dbReference type="GO" id="GO:0005730">
    <property type="term" value="C:nucleolus"/>
    <property type="evidence" value="ECO:0007669"/>
    <property type="project" value="UniProtKB-SubCell"/>
</dbReference>
<dbReference type="AlphaFoldDB" id="A0A8J4Y7W6"/>
<evidence type="ECO:0000313" key="8">
    <source>
        <dbReference type="EMBL" id="KAG0721783.1"/>
    </source>
</evidence>
<keyword evidence="9" id="KW-1185">Reference proteome</keyword>
<evidence type="ECO:0000256" key="5">
    <source>
        <dbReference type="ARBA" id="ARBA00023242"/>
    </source>
</evidence>
<gene>
    <name evidence="8" type="primary">NOL12</name>
    <name evidence="8" type="ORF">GWK47_045744</name>
</gene>
<keyword evidence="4 6" id="KW-0175">Coiled coil</keyword>
<dbReference type="InterPro" id="IPR019186">
    <property type="entry name" value="Nucleolar_protein_12"/>
</dbReference>
<evidence type="ECO:0000256" key="7">
    <source>
        <dbReference type="SAM" id="MobiDB-lite"/>
    </source>
</evidence>
<dbReference type="PANTHER" id="PTHR14577">
    <property type="entry name" value="NUCLEOLAR PROTEIN 12"/>
    <property type="match status" value="1"/>
</dbReference>
<dbReference type="Pfam" id="PF09805">
    <property type="entry name" value="Nop25"/>
    <property type="match status" value="1"/>
</dbReference>
<evidence type="ECO:0000256" key="6">
    <source>
        <dbReference type="SAM" id="Coils"/>
    </source>
</evidence>
<proteinExistence type="inferred from homology"/>
<evidence type="ECO:0000256" key="2">
    <source>
        <dbReference type="ARBA" id="ARBA00007175"/>
    </source>
</evidence>
<protein>
    <recommendedName>
        <fullName evidence="3">Nucleolar protein 12</fullName>
    </recommendedName>
</protein>
<dbReference type="GO" id="GO:0019843">
    <property type="term" value="F:rRNA binding"/>
    <property type="evidence" value="ECO:0007669"/>
    <property type="project" value="TreeGrafter"/>
</dbReference>
<feature type="compositionally biased region" description="Acidic residues" evidence="7">
    <location>
        <begin position="242"/>
        <end position="253"/>
    </location>
</feature>
<sequence length="329" mass="38091">MPSSAAVDQRLFSLGKDINRAKRSSLSDENFNMLMFMKGTMLQNLMKTPNKAAGQRQNKWKKPQPAGKANNNKWKKPAGKPNTNNKWKKPPSDGKPNTNKRKKTNRQNKLHIKFDLADRRQYLTGFQKRKTERREKAFKQLQDDLKAEKKQFKRDRKDVVKKMIQQSHELEEQGGIGMIDDDDKEEEDESVKNKVTVNCGSAMVEISDLDLTSKHHIGINQMDITNSHTEKDTKPATTDENSAPEDEDEEDVSPENLERLGIHSQQDLVRSLKKSSALALKRSYLMKKKQMRDATKQKKAQSRENTRRRKQKAKKMRHKRPSKLDRDAL</sequence>
<evidence type="ECO:0000256" key="1">
    <source>
        <dbReference type="ARBA" id="ARBA00004604"/>
    </source>
</evidence>
<feature type="compositionally biased region" description="Basic residues" evidence="7">
    <location>
        <begin position="98"/>
        <end position="111"/>
    </location>
</feature>
<feature type="region of interest" description="Disordered" evidence="7">
    <location>
        <begin position="172"/>
        <end position="192"/>
    </location>
</feature>
<feature type="compositionally biased region" description="Basic and acidic residues" evidence="7">
    <location>
        <begin position="291"/>
        <end position="305"/>
    </location>
</feature>